<proteinExistence type="predicted"/>
<organism evidence="3 4">
    <name type="scientific">Gekko japonicus</name>
    <name type="common">Schlegel's Japanese gecko</name>
    <dbReference type="NCBI Taxonomy" id="146911"/>
    <lineage>
        <taxon>Eukaryota</taxon>
        <taxon>Metazoa</taxon>
        <taxon>Chordata</taxon>
        <taxon>Craniata</taxon>
        <taxon>Vertebrata</taxon>
        <taxon>Euteleostomi</taxon>
        <taxon>Lepidosauria</taxon>
        <taxon>Squamata</taxon>
        <taxon>Bifurcata</taxon>
        <taxon>Gekkota</taxon>
        <taxon>Gekkonidae</taxon>
        <taxon>Gekkoninae</taxon>
        <taxon>Gekko</taxon>
    </lineage>
</organism>
<feature type="region of interest" description="Disordered" evidence="1">
    <location>
        <begin position="79"/>
        <end position="102"/>
    </location>
</feature>
<dbReference type="RefSeq" id="XP_015264636.1">
    <property type="nucleotide sequence ID" value="XM_015409150.1"/>
</dbReference>
<evidence type="ECO:0000313" key="4">
    <source>
        <dbReference type="RefSeq" id="XP_015264636.1"/>
    </source>
</evidence>
<keyword evidence="2" id="KW-0472">Membrane</keyword>
<gene>
    <name evidence="4" type="primary">TNFRSF9</name>
</gene>
<dbReference type="GeneID" id="107108667"/>
<reference evidence="4" key="1">
    <citation type="submission" date="2025-08" db="UniProtKB">
        <authorList>
            <consortium name="RefSeq"/>
        </authorList>
    </citation>
    <scope>IDENTIFICATION</scope>
</reference>
<dbReference type="Proteomes" id="UP000694871">
    <property type="component" value="Unplaced"/>
</dbReference>
<evidence type="ECO:0000313" key="3">
    <source>
        <dbReference type="Proteomes" id="UP000694871"/>
    </source>
</evidence>
<evidence type="ECO:0000256" key="1">
    <source>
        <dbReference type="SAM" id="MobiDB-lite"/>
    </source>
</evidence>
<feature type="transmembrane region" description="Helical" evidence="2">
    <location>
        <begin position="24"/>
        <end position="52"/>
    </location>
</feature>
<keyword evidence="2" id="KW-1133">Transmembrane helix</keyword>
<keyword evidence="2" id="KW-0812">Transmembrane</keyword>
<sequence length="102" mass="10959">MCVPESEDPAPSPTVPGSDTTVRIAITTGTALTAICVGLLLLLFCIFFSLWAQKKFPAVFKKLSLKPLVQEVEDCSCRYPEEEEGGGSDISGLKGELLENIP</sequence>
<keyword evidence="4" id="KW-0675">Receptor</keyword>
<name>A0ABM1JT49_GEKJA</name>
<evidence type="ECO:0000256" key="2">
    <source>
        <dbReference type="SAM" id="Phobius"/>
    </source>
</evidence>
<accession>A0ABM1JT49</accession>
<keyword evidence="3" id="KW-1185">Reference proteome</keyword>
<protein>
    <submittedName>
        <fullName evidence="4">Tumor necrosis factor receptor superfamily member 9</fullName>
    </submittedName>
</protein>